<feature type="compositionally biased region" description="Basic residues" evidence="1">
    <location>
        <begin position="152"/>
        <end position="168"/>
    </location>
</feature>
<dbReference type="EMBL" id="MLJW01005828">
    <property type="protein sequence ID" value="OIQ67595.1"/>
    <property type="molecule type" value="Genomic_DNA"/>
</dbReference>
<organism evidence="2">
    <name type="scientific">mine drainage metagenome</name>
    <dbReference type="NCBI Taxonomy" id="410659"/>
    <lineage>
        <taxon>unclassified sequences</taxon>
        <taxon>metagenomes</taxon>
        <taxon>ecological metagenomes</taxon>
    </lineage>
</organism>
<accession>A0A1J5PQN5</accession>
<name>A0A1J5PQN5_9ZZZZ</name>
<dbReference type="AlphaFoldDB" id="A0A1J5PQN5"/>
<protein>
    <submittedName>
        <fullName evidence="2">Uncharacterized protein</fullName>
    </submittedName>
</protein>
<reference evidence="2" key="1">
    <citation type="submission" date="2016-10" db="EMBL/GenBank/DDBJ databases">
        <title>Sequence of Gallionella enrichment culture.</title>
        <authorList>
            <person name="Poehlein A."/>
            <person name="Muehling M."/>
            <person name="Daniel R."/>
        </authorList>
    </citation>
    <scope>NUCLEOTIDE SEQUENCE</scope>
</reference>
<sequence>MPAEIGHLAAVGPVDARGLHGLQPQLALAQLAQHPGGVLSQELGDGLRAGGARGEHVHAAFIHPQRQGAARHAVQRPVETVHPVVVVLNRRGAKTGGGRVVRCGVRPRAPRWRLRHALGGLRRRGYRRCGCRGMIERQLGVRPVEQAELRLRSGRGRGRRRLRRGHARRPPDRGGAFRPRSRSRLRSSIRPACARPGKPACRWTRRPHRGA</sequence>
<evidence type="ECO:0000313" key="2">
    <source>
        <dbReference type="EMBL" id="OIQ67595.1"/>
    </source>
</evidence>
<gene>
    <name evidence="2" type="ORF">GALL_508260</name>
</gene>
<proteinExistence type="predicted"/>
<evidence type="ECO:0000256" key="1">
    <source>
        <dbReference type="SAM" id="MobiDB-lite"/>
    </source>
</evidence>
<comment type="caution">
    <text evidence="2">The sequence shown here is derived from an EMBL/GenBank/DDBJ whole genome shotgun (WGS) entry which is preliminary data.</text>
</comment>
<feature type="region of interest" description="Disordered" evidence="1">
    <location>
        <begin position="151"/>
        <end position="211"/>
    </location>
</feature>